<gene>
    <name evidence="1" type="ORF">CGS55_15610</name>
</gene>
<dbReference type="InterPro" id="IPR016694">
    <property type="entry name" value="UCP017292"/>
</dbReference>
<sequence length="106" mass="12507">MTRKIYGLLVDNESRCQHYHTELDIVALKCFDCLKYYACYQCHDRLGGTHSFRAYPCHLKQDKVLICGVYQHEMVIDEYQEAIVCPNCHSAFNLACSKHYDIYFEK</sequence>
<reference evidence="1 2" key="1">
    <citation type="journal article" date="2017" name="Front. Microbiol.">
        <title>New Insights into the Diversity of the Genus Faecalibacterium.</title>
        <authorList>
            <person name="Benevides L."/>
            <person name="Burman S."/>
            <person name="Martin R."/>
            <person name="Robert V."/>
            <person name="Thomas M."/>
            <person name="Miquel S."/>
            <person name="Chain F."/>
            <person name="Sokol H."/>
            <person name="Bermudez-Humaran L.G."/>
            <person name="Morrison M."/>
            <person name="Langella P."/>
            <person name="Azevedo V.A."/>
            <person name="Chatel J.M."/>
            <person name="Soares S."/>
        </authorList>
    </citation>
    <scope>NUCLEOTIDE SEQUENCE [LARGE SCALE GENOMIC DNA]</scope>
    <source>
        <strain evidence="1 2">CNCM I 4546</strain>
    </source>
</reference>
<dbReference type="GO" id="GO:0008270">
    <property type="term" value="F:zinc ion binding"/>
    <property type="evidence" value="ECO:0007669"/>
    <property type="project" value="InterPro"/>
</dbReference>
<name>A0A2A6ZVW9_9FIRM</name>
<organism evidence="1 2">
    <name type="scientific">Faecalibacterium prausnitzii</name>
    <dbReference type="NCBI Taxonomy" id="853"/>
    <lineage>
        <taxon>Bacteria</taxon>
        <taxon>Bacillati</taxon>
        <taxon>Bacillota</taxon>
        <taxon>Clostridia</taxon>
        <taxon>Eubacteriales</taxon>
        <taxon>Oscillospiraceae</taxon>
        <taxon>Faecalibacterium</taxon>
    </lineage>
</organism>
<protein>
    <submittedName>
        <fullName evidence="1">Uncharacterized protein</fullName>
    </submittedName>
</protein>
<comment type="caution">
    <text evidence="1">The sequence shown here is derived from an EMBL/GenBank/DDBJ whole genome shotgun (WGS) entry which is preliminary data.</text>
</comment>
<proteinExistence type="predicted"/>
<evidence type="ECO:0000313" key="2">
    <source>
        <dbReference type="Proteomes" id="UP000219901"/>
    </source>
</evidence>
<dbReference type="EMBL" id="NMTV01000082">
    <property type="protein sequence ID" value="PDX71061.1"/>
    <property type="molecule type" value="Genomic_DNA"/>
</dbReference>
<accession>A0A2A6ZVW9</accession>
<dbReference type="SUPFAM" id="SSF161219">
    <property type="entry name" value="CHY zinc finger-like"/>
    <property type="match status" value="1"/>
</dbReference>
<dbReference type="PIRSF" id="PIRSF017292">
    <property type="entry name" value="UCP017292_Znf_CHY"/>
    <property type="match status" value="1"/>
</dbReference>
<dbReference type="InterPro" id="IPR037274">
    <property type="entry name" value="Znf_CHY_sf"/>
</dbReference>
<evidence type="ECO:0000313" key="1">
    <source>
        <dbReference type="EMBL" id="PDX71061.1"/>
    </source>
</evidence>
<dbReference type="AlphaFoldDB" id="A0A2A6ZVW9"/>
<dbReference type="Proteomes" id="UP000219901">
    <property type="component" value="Unassembled WGS sequence"/>
</dbReference>